<dbReference type="PANTHER" id="PTHR33955:SF1">
    <property type="entry name" value="TRANSMEMBRANE PROTEIN 52B"/>
    <property type="match status" value="1"/>
</dbReference>
<dbReference type="Proteomes" id="UP000314985">
    <property type="component" value="Chromosome 5"/>
</dbReference>
<name>A0A4X1V208_PIG</name>
<organism evidence="3 4">
    <name type="scientific">Sus scrofa</name>
    <name type="common">Pig</name>
    <dbReference type="NCBI Taxonomy" id="9823"/>
    <lineage>
        <taxon>Eukaryota</taxon>
        <taxon>Metazoa</taxon>
        <taxon>Chordata</taxon>
        <taxon>Craniata</taxon>
        <taxon>Vertebrata</taxon>
        <taxon>Euteleostomi</taxon>
        <taxon>Mammalia</taxon>
        <taxon>Eutheria</taxon>
        <taxon>Laurasiatheria</taxon>
        <taxon>Artiodactyla</taxon>
        <taxon>Suina</taxon>
        <taxon>Suidae</taxon>
        <taxon>Sus</taxon>
    </lineage>
</organism>
<feature type="compositionally biased region" description="Basic and acidic residues" evidence="1">
    <location>
        <begin position="234"/>
        <end position="252"/>
    </location>
</feature>
<feature type="transmembrane region" description="Helical" evidence="2">
    <location>
        <begin position="115"/>
        <end position="137"/>
    </location>
</feature>
<feature type="region of interest" description="Disordered" evidence="1">
    <location>
        <begin position="1"/>
        <end position="27"/>
    </location>
</feature>
<feature type="compositionally biased region" description="Basic residues" evidence="1">
    <location>
        <begin position="41"/>
        <end position="54"/>
    </location>
</feature>
<feature type="region of interest" description="Disordered" evidence="1">
    <location>
        <begin position="40"/>
        <end position="71"/>
    </location>
</feature>
<evidence type="ECO:0000256" key="2">
    <source>
        <dbReference type="SAM" id="Phobius"/>
    </source>
</evidence>
<keyword evidence="2" id="KW-1133">Transmembrane helix</keyword>
<dbReference type="AlphaFoldDB" id="A0A4X1V208"/>
<dbReference type="Ensembl" id="ENSSSCT00070042417.1">
    <property type="protein sequence ID" value="ENSSSCP00070035663.1"/>
    <property type="gene ID" value="ENSSSCG00070021344.1"/>
</dbReference>
<dbReference type="Pfam" id="PF14979">
    <property type="entry name" value="TMEM52"/>
    <property type="match status" value="1"/>
</dbReference>
<accession>A0A4X1V208</accession>
<feature type="transmembrane region" description="Helical" evidence="2">
    <location>
        <begin position="77"/>
        <end position="95"/>
    </location>
</feature>
<dbReference type="InterPro" id="IPR038942">
    <property type="entry name" value="TMEM52"/>
</dbReference>
<reference evidence="3" key="2">
    <citation type="submission" date="2025-08" db="UniProtKB">
        <authorList>
            <consortium name="Ensembl"/>
        </authorList>
    </citation>
    <scope>IDENTIFICATION</scope>
</reference>
<protein>
    <submittedName>
        <fullName evidence="3">Transmembrane protein 52B</fullName>
    </submittedName>
</protein>
<dbReference type="PANTHER" id="PTHR33955">
    <property type="entry name" value="TRANSMEMBRANE PROTEIN 52"/>
    <property type="match status" value="1"/>
</dbReference>
<proteinExistence type="predicted"/>
<feature type="region of interest" description="Disordered" evidence="1">
    <location>
        <begin position="224"/>
        <end position="252"/>
    </location>
</feature>
<sequence length="252" mass="28065">MDMVTIHMRGRGTLTLQQTDETEPTERCNNLPKVPQLISHKSCRSRRQTWHRPQKGSSGHPVPDLGKKESSPMGIQAPALMTSALVYFIQLPWARCEENCVSPEHCLTTDWVHLWYIWLLVVVGALLLLCGLTSVCFRCCLGRQQNGEEEGRPPYEVTVIAFDHDSTLQSTITSLQSAFGPAARRILAVAHSPGSLSQLPTSMDTLPGYEEALHMTRFTVSRCGQKAPDLPPVPEEKQLPPVHKETPEHSPN</sequence>
<reference evidence="3 4" key="1">
    <citation type="submission" date="2017-08" db="EMBL/GenBank/DDBJ databases">
        <title>USMARCv1.0.</title>
        <authorList>
            <person name="Hannum G.I."/>
            <person name="Koren S."/>
            <person name="Schroeder S.G."/>
            <person name="Chin S.C."/>
            <person name="Nonneman D.J."/>
            <person name="Becker S.A."/>
            <person name="Rosen B.D."/>
            <person name="Bickhart D.M."/>
            <person name="Putnam N.H."/>
            <person name="Green R.E."/>
            <person name="Tuggle C.K."/>
            <person name="Liu H."/>
            <person name="Rohrer G.A."/>
            <person name="Warr A."/>
            <person name="Hall R."/>
            <person name="Kim K."/>
            <person name="Hume D.A."/>
            <person name="Talbot R."/>
            <person name="Chow W."/>
            <person name="Howe K."/>
            <person name="Schwartz A.S."/>
            <person name="Watson M."/>
            <person name="Archibald A.L."/>
            <person name="Phillippy A.M."/>
            <person name="Smith T.P.L."/>
        </authorList>
    </citation>
    <scope>NUCLEOTIDE SEQUENCE [LARGE SCALE GENOMIC DNA]</scope>
</reference>
<evidence type="ECO:0000256" key="1">
    <source>
        <dbReference type="SAM" id="MobiDB-lite"/>
    </source>
</evidence>
<keyword evidence="2" id="KW-0472">Membrane</keyword>
<evidence type="ECO:0000313" key="4">
    <source>
        <dbReference type="Proteomes" id="UP000314985"/>
    </source>
</evidence>
<keyword evidence="2" id="KW-0812">Transmembrane</keyword>
<evidence type="ECO:0000313" key="3">
    <source>
        <dbReference type="Ensembl" id="ENSSSCP00070035663.1"/>
    </source>
</evidence>